<name>A0A147BL65_IXORI</name>
<dbReference type="InterPro" id="IPR007110">
    <property type="entry name" value="Ig-like_dom"/>
</dbReference>
<organism evidence="4">
    <name type="scientific">Ixodes ricinus</name>
    <name type="common">Common tick</name>
    <name type="synonym">Acarus ricinus</name>
    <dbReference type="NCBI Taxonomy" id="34613"/>
    <lineage>
        <taxon>Eukaryota</taxon>
        <taxon>Metazoa</taxon>
        <taxon>Ecdysozoa</taxon>
        <taxon>Arthropoda</taxon>
        <taxon>Chelicerata</taxon>
        <taxon>Arachnida</taxon>
        <taxon>Acari</taxon>
        <taxon>Parasitiformes</taxon>
        <taxon>Ixodida</taxon>
        <taxon>Ixodoidea</taxon>
        <taxon>Ixodidae</taxon>
        <taxon>Ixodinae</taxon>
        <taxon>Ixodes</taxon>
    </lineage>
</organism>
<dbReference type="GO" id="GO:0098632">
    <property type="term" value="F:cell-cell adhesion mediator activity"/>
    <property type="evidence" value="ECO:0007669"/>
    <property type="project" value="TreeGrafter"/>
</dbReference>
<dbReference type="GO" id="GO:0007156">
    <property type="term" value="P:homophilic cell adhesion via plasma membrane adhesion molecules"/>
    <property type="evidence" value="ECO:0007669"/>
    <property type="project" value="TreeGrafter"/>
</dbReference>
<dbReference type="FunFam" id="2.60.40.10:FF:000333">
    <property type="entry name" value="Down syndrome cell adhesion molecule"/>
    <property type="match status" value="1"/>
</dbReference>
<reference evidence="4" key="1">
    <citation type="journal article" date="2018" name="PLoS Negl. Trop. Dis.">
        <title>Sialome diversity of ticks revealed by RNAseq of single tick salivary glands.</title>
        <authorList>
            <person name="Perner J."/>
            <person name="Kropackova S."/>
            <person name="Kopacek P."/>
            <person name="Ribeiro J.M."/>
        </authorList>
    </citation>
    <scope>NUCLEOTIDE SEQUENCE</scope>
    <source>
        <strain evidence="4">Siblings of single egg batch collected in Ceske Budejovice</strain>
        <tissue evidence="4">Salivary glands</tissue>
    </source>
</reference>
<feature type="chain" id="PRO_5007542535" evidence="2">
    <location>
        <begin position="20"/>
        <end position="159"/>
    </location>
</feature>
<feature type="domain" description="Ig-like" evidence="3">
    <location>
        <begin position="25"/>
        <end position="116"/>
    </location>
</feature>
<evidence type="ECO:0000313" key="4">
    <source>
        <dbReference type="EMBL" id="JAR91045.1"/>
    </source>
</evidence>
<dbReference type="SUPFAM" id="SSF48726">
    <property type="entry name" value="Immunoglobulin"/>
    <property type="match status" value="1"/>
</dbReference>
<dbReference type="SMART" id="SM00409">
    <property type="entry name" value="IG"/>
    <property type="match status" value="1"/>
</dbReference>
<protein>
    <submittedName>
        <fullName evidence="4">Putative cell adhesion molecule</fullName>
    </submittedName>
</protein>
<dbReference type="InterPro" id="IPR003599">
    <property type="entry name" value="Ig_sub"/>
</dbReference>
<dbReference type="InterPro" id="IPR036179">
    <property type="entry name" value="Ig-like_dom_sf"/>
</dbReference>
<dbReference type="PANTHER" id="PTHR10075">
    <property type="entry name" value="BASIGIN RELATED"/>
    <property type="match status" value="1"/>
</dbReference>
<sequence>MLYARLLGLWSILISAASARNQEAPKIQPFQLPSRVKAGDKVSATCNLASGTPPVTFEWLKDGSDVTGLSKDVSYDGNLISVLAITSASLGSQGNYTCRARNHFGSDSHTVQLKVEAPPVWTKEPEDAVGTTGGMLNLTCSASGSPEPAVAWKKLSDES</sequence>
<feature type="domain" description="Ig-like" evidence="3">
    <location>
        <begin position="119"/>
        <end position="159"/>
    </location>
</feature>
<evidence type="ECO:0000256" key="1">
    <source>
        <dbReference type="ARBA" id="ARBA00023319"/>
    </source>
</evidence>
<dbReference type="PROSITE" id="PS50835">
    <property type="entry name" value="IG_LIKE"/>
    <property type="match status" value="2"/>
</dbReference>
<dbReference type="GO" id="GO:0007411">
    <property type="term" value="P:axon guidance"/>
    <property type="evidence" value="ECO:0007669"/>
    <property type="project" value="TreeGrafter"/>
</dbReference>
<dbReference type="InterPro" id="IPR013783">
    <property type="entry name" value="Ig-like_fold"/>
</dbReference>
<dbReference type="EMBL" id="GEGO01004359">
    <property type="protein sequence ID" value="JAR91045.1"/>
    <property type="molecule type" value="Transcribed_RNA"/>
</dbReference>
<evidence type="ECO:0000259" key="3">
    <source>
        <dbReference type="PROSITE" id="PS50835"/>
    </source>
</evidence>
<feature type="non-terminal residue" evidence="4">
    <location>
        <position position="159"/>
    </location>
</feature>
<dbReference type="Pfam" id="PF07679">
    <property type="entry name" value="I-set"/>
    <property type="match status" value="1"/>
</dbReference>
<dbReference type="GO" id="GO:0030424">
    <property type="term" value="C:axon"/>
    <property type="evidence" value="ECO:0007669"/>
    <property type="project" value="TreeGrafter"/>
</dbReference>
<evidence type="ECO:0000256" key="2">
    <source>
        <dbReference type="SAM" id="SignalP"/>
    </source>
</evidence>
<dbReference type="PANTHER" id="PTHR10075:SF101">
    <property type="entry name" value="ZWEI IG DOMAIN PROTEIN ZIG-3"/>
    <property type="match status" value="1"/>
</dbReference>
<dbReference type="AlphaFoldDB" id="A0A147BL65"/>
<accession>A0A147BL65</accession>
<dbReference type="GO" id="GO:0070593">
    <property type="term" value="P:dendrite self-avoidance"/>
    <property type="evidence" value="ECO:0007669"/>
    <property type="project" value="TreeGrafter"/>
</dbReference>
<dbReference type="InterPro" id="IPR013098">
    <property type="entry name" value="Ig_I-set"/>
</dbReference>
<dbReference type="SMART" id="SM00408">
    <property type="entry name" value="IGc2"/>
    <property type="match status" value="1"/>
</dbReference>
<dbReference type="InterPro" id="IPR003598">
    <property type="entry name" value="Ig_sub2"/>
</dbReference>
<proteinExistence type="predicted"/>
<feature type="signal peptide" evidence="2">
    <location>
        <begin position="1"/>
        <end position="19"/>
    </location>
</feature>
<dbReference type="Gene3D" id="2.60.40.10">
    <property type="entry name" value="Immunoglobulins"/>
    <property type="match status" value="2"/>
</dbReference>
<keyword evidence="1" id="KW-0393">Immunoglobulin domain</keyword>
<dbReference type="GO" id="GO:0005886">
    <property type="term" value="C:plasma membrane"/>
    <property type="evidence" value="ECO:0007669"/>
    <property type="project" value="TreeGrafter"/>
</dbReference>
<keyword evidence="2" id="KW-0732">Signal</keyword>